<organism evidence="4 5">
    <name type="scientific">Nocardioides baekrokdamisoli</name>
    <dbReference type="NCBI Taxonomy" id="1804624"/>
    <lineage>
        <taxon>Bacteria</taxon>
        <taxon>Bacillati</taxon>
        <taxon>Actinomycetota</taxon>
        <taxon>Actinomycetes</taxon>
        <taxon>Propionibacteriales</taxon>
        <taxon>Nocardioidaceae</taxon>
        <taxon>Nocardioides</taxon>
    </lineage>
</organism>
<evidence type="ECO:0000313" key="4">
    <source>
        <dbReference type="EMBL" id="BBH18171.1"/>
    </source>
</evidence>
<dbReference type="PROSITE" id="PS51462">
    <property type="entry name" value="NUDIX"/>
    <property type="match status" value="1"/>
</dbReference>
<dbReference type="PANTHER" id="PTHR11839">
    <property type="entry name" value="UDP/ADP-SUGAR PYROPHOSPHATASE"/>
    <property type="match status" value="1"/>
</dbReference>
<dbReference type="AlphaFoldDB" id="A0A3G9IWV7"/>
<dbReference type="InterPro" id="IPR000086">
    <property type="entry name" value="NUDIX_hydrolase_dom"/>
</dbReference>
<name>A0A3G9IWV7_9ACTN</name>
<dbReference type="PANTHER" id="PTHR11839:SF18">
    <property type="entry name" value="NUDIX HYDROLASE DOMAIN-CONTAINING PROTEIN"/>
    <property type="match status" value="1"/>
</dbReference>
<sequence length="177" mass="19362">MWKQLTSRVAYANPWIRVLEDEVVRPDGGEGIYGVVEVHNPAVWIVALTDADEVLLVTVQRYTVGESLEIPAGGSDGQDPVVAAARELAEETGYAATDWQQIGFFNSLNGICRAPGYVFLARGLTQVTSHAMHEEGITEVRRVPWSDIRDLIASGAFTDAETLCALTYASIALNRPW</sequence>
<dbReference type="GO" id="GO:0019693">
    <property type="term" value="P:ribose phosphate metabolic process"/>
    <property type="evidence" value="ECO:0007669"/>
    <property type="project" value="TreeGrafter"/>
</dbReference>
<dbReference type="Proteomes" id="UP000271573">
    <property type="component" value="Chromosome"/>
</dbReference>
<evidence type="ECO:0000256" key="2">
    <source>
        <dbReference type="ARBA" id="ARBA00022801"/>
    </source>
</evidence>
<dbReference type="EMBL" id="AP019307">
    <property type="protein sequence ID" value="BBH18171.1"/>
    <property type="molecule type" value="Genomic_DNA"/>
</dbReference>
<evidence type="ECO:0000256" key="1">
    <source>
        <dbReference type="ARBA" id="ARBA00001946"/>
    </source>
</evidence>
<protein>
    <submittedName>
        <fullName evidence="4">ADP-ribose pyrophosphatase</fullName>
    </submittedName>
</protein>
<dbReference type="Gene3D" id="3.90.79.10">
    <property type="entry name" value="Nucleoside Triphosphate Pyrophosphohydrolase"/>
    <property type="match status" value="1"/>
</dbReference>
<keyword evidence="2" id="KW-0378">Hydrolase</keyword>
<dbReference type="CDD" id="cd24161">
    <property type="entry name" value="NUDIX_ADPRase_Ndx2"/>
    <property type="match status" value="1"/>
</dbReference>
<keyword evidence="5" id="KW-1185">Reference proteome</keyword>
<gene>
    <name evidence="4" type="ORF">Back2_24580</name>
</gene>
<dbReference type="OrthoDB" id="177518at2"/>
<dbReference type="KEGG" id="nbe:Back2_24580"/>
<reference evidence="4 5" key="1">
    <citation type="submission" date="2018-11" db="EMBL/GenBank/DDBJ databases">
        <title>Complete genome sequence of Nocardioides baekrokdamisoli strain KCTC 39748.</title>
        <authorList>
            <person name="Kang S.W."/>
            <person name="Lee K.C."/>
            <person name="Kim K.K."/>
            <person name="Kim J.S."/>
            <person name="Kim D.S."/>
            <person name="Ko S.H."/>
            <person name="Yang S.H."/>
            <person name="Shin Y.K."/>
            <person name="Lee J.S."/>
        </authorList>
    </citation>
    <scope>NUCLEOTIDE SEQUENCE [LARGE SCALE GENOMIC DNA]</scope>
    <source>
        <strain evidence="4 5">KCTC 39748</strain>
    </source>
</reference>
<dbReference type="InterPro" id="IPR015797">
    <property type="entry name" value="NUDIX_hydrolase-like_dom_sf"/>
</dbReference>
<evidence type="ECO:0000259" key="3">
    <source>
        <dbReference type="PROSITE" id="PS51462"/>
    </source>
</evidence>
<evidence type="ECO:0000313" key="5">
    <source>
        <dbReference type="Proteomes" id="UP000271573"/>
    </source>
</evidence>
<dbReference type="Pfam" id="PF00293">
    <property type="entry name" value="NUDIX"/>
    <property type="match status" value="1"/>
</dbReference>
<dbReference type="GO" id="GO:0006753">
    <property type="term" value="P:nucleoside phosphate metabolic process"/>
    <property type="evidence" value="ECO:0007669"/>
    <property type="project" value="TreeGrafter"/>
</dbReference>
<feature type="domain" description="Nudix hydrolase" evidence="3">
    <location>
        <begin position="38"/>
        <end position="165"/>
    </location>
</feature>
<dbReference type="RefSeq" id="WP_125569512.1">
    <property type="nucleotide sequence ID" value="NZ_AP019307.1"/>
</dbReference>
<dbReference type="SUPFAM" id="SSF55811">
    <property type="entry name" value="Nudix"/>
    <property type="match status" value="1"/>
</dbReference>
<proteinExistence type="predicted"/>
<dbReference type="GO" id="GO:0016787">
    <property type="term" value="F:hydrolase activity"/>
    <property type="evidence" value="ECO:0007669"/>
    <property type="project" value="UniProtKB-KW"/>
</dbReference>
<comment type="cofactor">
    <cofactor evidence="1">
        <name>Mg(2+)</name>
        <dbReference type="ChEBI" id="CHEBI:18420"/>
    </cofactor>
</comment>
<accession>A0A3G9IWV7</accession>